<evidence type="ECO:0000256" key="11">
    <source>
        <dbReference type="SAM" id="MobiDB-lite"/>
    </source>
</evidence>
<dbReference type="FunFam" id="1.10.510.10:FF:000571">
    <property type="entry name" value="Maternal embryonic leucine zipper kinase"/>
    <property type="match status" value="1"/>
</dbReference>
<dbReference type="GO" id="GO:0005737">
    <property type="term" value="C:cytoplasm"/>
    <property type="evidence" value="ECO:0007669"/>
    <property type="project" value="TreeGrafter"/>
</dbReference>
<dbReference type="FunFam" id="3.30.200.20:FF:000042">
    <property type="entry name" value="Aurora kinase A"/>
    <property type="match status" value="1"/>
</dbReference>
<dbReference type="PIRSF" id="PIRSF037993">
    <property type="entry name" value="STPK_Pim-1"/>
    <property type="match status" value="1"/>
</dbReference>
<dbReference type="CDD" id="cd14003">
    <property type="entry name" value="STKc_AMPK-like"/>
    <property type="match status" value="1"/>
</dbReference>
<dbReference type="OrthoDB" id="193931at2759"/>
<keyword evidence="3" id="KW-0808">Transferase</keyword>
<dbReference type="InterPro" id="IPR017441">
    <property type="entry name" value="Protein_kinase_ATP_BS"/>
</dbReference>
<dbReference type="PROSITE" id="PS00107">
    <property type="entry name" value="PROTEIN_KINASE_ATP"/>
    <property type="match status" value="1"/>
</dbReference>
<dbReference type="GO" id="GO:0004674">
    <property type="term" value="F:protein serine/threonine kinase activity"/>
    <property type="evidence" value="ECO:0007669"/>
    <property type="project" value="UniProtKB-KW"/>
</dbReference>
<dbReference type="PROSITE" id="PS00108">
    <property type="entry name" value="PROTEIN_KINASE_ST"/>
    <property type="match status" value="1"/>
</dbReference>
<dbReference type="Gene3D" id="1.10.510.10">
    <property type="entry name" value="Transferase(Phosphotransferase) domain 1"/>
    <property type="match status" value="1"/>
</dbReference>
<dbReference type="InterPro" id="IPR017348">
    <property type="entry name" value="PIM1/2/3"/>
</dbReference>
<keyword evidence="4 9" id="KW-0547">Nucleotide-binding</keyword>
<dbReference type="Pfam" id="PF00069">
    <property type="entry name" value="Pkinase"/>
    <property type="match status" value="1"/>
</dbReference>
<evidence type="ECO:0000256" key="5">
    <source>
        <dbReference type="ARBA" id="ARBA00022777"/>
    </source>
</evidence>
<evidence type="ECO:0000256" key="6">
    <source>
        <dbReference type="ARBA" id="ARBA00022840"/>
    </source>
</evidence>
<evidence type="ECO:0000313" key="14">
    <source>
        <dbReference type="Proteomes" id="UP000278143"/>
    </source>
</evidence>
<feature type="domain" description="Protein kinase" evidence="12">
    <location>
        <begin position="52"/>
        <end position="304"/>
    </location>
</feature>
<keyword evidence="5 13" id="KW-0418">Kinase</keyword>
<feature type="binding site" evidence="8 9">
    <location>
        <position position="81"/>
    </location>
    <ligand>
        <name>ATP</name>
        <dbReference type="ChEBI" id="CHEBI:30616"/>
    </ligand>
</feature>
<reference evidence="14" key="1">
    <citation type="journal article" date="2018" name="Nat. Microbiol.">
        <title>Leveraging single-cell genomics to expand the fungal tree of life.</title>
        <authorList>
            <person name="Ahrendt S.R."/>
            <person name="Quandt C.A."/>
            <person name="Ciobanu D."/>
            <person name="Clum A."/>
            <person name="Salamov A."/>
            <person name="Andreopoulos B."/>
            <person name="Cheng J.F."/>
            <person name="Woyke T."/>
            <person name="Pelin A."/>
            <person name="Henrissat B."/>
            <person name="Reynolds N.K."/>
            <person name="Benny G.L."/>
            <person name="Smith M.E."/>
            <person name="James T.Y."/>
            <person name="Grigoriev I.V."/>
        </authorList>
    </citation>
    <scope>NUCLEOTIDE SEQUENCE [LARGE SCALE GENOMIC DNA]</scope>
    <source>
        <strain evidence="14">Benny S71-1</strain>
    </source>
</reference>
<dbReference type="PROSITE" id="PS50011">
    <property type="entry name" value="PROTEIN_KINASE_DOM"/>
    <property type="match status" value="1"/>
</dbReference>
<organism evidence="13 14">
    <name type="scientific">Syncephalis pseudoplumigaleata</name>
    <dbReference type="NCBI Taxonomy" id="1712513"/>
    <lineage>
        <taxon>Eukaryota</taxon>
        <taxon>Fungi</taxon>
        <taxon>Fungi incertae sedis</taxon>
        <taxon>Zoopagomycota</taxon>
        <taxon>Zoopagomycotina</taxon>
        <taxon>Zoopagomycetes</taxon>
        <taxon>Zoopagales</taxon>
        <taxon>Piptocephalidaceae</taxon>
        <taxon>Syncephalis</taxon>
    </lineage>
</organism>
<evidence type="ECO:0000256" key="4">
    <source>
        <dbReference type="ARBA" id="ARBA00022741"/>
    </source>
</evidence>
<dbReference type="InterPro" id="IPR008271">
    <property type="entry name" value="Ser/Thr_kinase_AS"/>
</dbReference>
<evidence type="ECO:0000259" key="12">
    <source>
        <dbReference type="PROSITE" id="PS50011"/>
    </source>
</evidence>
<protein>
    <submittedName>
        <fullName evidence="13">Kinase-like domain-containing protein</fullName>
    </submittedName>
</protein>
<gene>
    <name evidence="13" type="ORF">SYNPS1DRAFT_16442</name>
</gene>
<evidence type="ECO:0000256" key="10">
    <source>
        <dbReference type="RuleBase" id="RU000304"/>
    </source>
</evidence>
<evidence type="ECO:0000256" key="7">
    <source>
        <dbReference type="PIRSR" id="PIRSR037993-1"/>
    </source>
</evidence>
<feature type="compositionally biased region" description="Pro residues" evidence="11">
    <location>
        <begin position="14"/>
        <end position="35"/>
    </location>
</feature>
<feature type="non-terminal residue" evidence="13">
    <location>
        <position position="304"/>
    </location>
</feature>
<feature type="binding site" evidence="8">
    <location>
        <position position="130"/>
    </location>
    <ligand>
        <name>ATP</name>
        <dbReference type="ChEBI" id="CHEBI:30616"/>
    </ligand>
</feature>
<dbReference type="PANTHER" id="PTHR24346">
    <property type="entry name" value="MAP/MICROTUBULE AFFINITY-REGULATING KINASE"/>
    <property type="match status" value="1"/>
</dbReference>
<feature type="binding site" evidence="8">
    <location>
        <begin position="58"/>
        <end position="66"/>
    </location>
    <ligand>
        <name>ATP</name>
        <dbReference type="ChEBI" id="CHEBI:30616"/>
    </ligand>
</feature>
<dbReference type="PANTHER" id="PTHR24346:SF82">
    <property type="entry name" value="KP78A-RELATED"/>
    <property type="match status" value="1"/>
</dbReference>
<feature type="region of interest" description="Disordered" evidence="11">
    <location>
        <begin position="1"/>
        <end position="39"/>
    </location>
</feature>
<evidence type="ECO:0000256" key="1">
    <source>
        <dbReference type="ARBA" id="ARBA00010791"/>
    </source>
</evidence>
<dbReference type="InterPro" id="IPR011009">
    <property type="entry name" value="Kinase-like_dom_sf"/>
</dbReference>
<keyword evidence="2 10" id="KW-0723">Serine/threonine-protein kinase</keyword>
<keyword evidence="14" id="KW-1185">Reference proteome</keyword>
<feature type="active site" description="Proton acceptor" evidence="7">
    <location>
        <position position="175"/>
    </location>
</feature>
<dbReference type="EMBL" id="KZ989972">
    <property type="protein sequence ID" value="RKP24919.1"/>
    <property type="molecule type" value="Genomic_DNA"/>
</dbReference>
<dbReference type="GO" id="GO:0043066">
    <property type="term" value="P:negative regulation of apoptotic process"/>
    <property type="evidence" value="ECO:0007669"/>
    <property type="project" value="InterPro"/>
</dbReference>
<sequence length="304" mass="34312">MAKKTSNRRKPGTPAHPHPPPPPPATPVPVPPSSAPVPSLQLLSSTPLEQDYKLVSDLGKGAFAKVYHAIHLPTQDEVAIKISERKHLTTPRQRRNAEREVRIMTLLSHPNIIPVREIRVQPERYVIVMEQARGGELFDHIIKCGRLSETHARRYFRQIVSALRYCHEHSIIHRDLKPENILLDETRKRAYIIDFGFGNTYRADSVINTFCGSPSYAAPEMLRGVPYVGPEVDIWSLGVILYAMLTGRLPFPAKDGKQLCAQVSLGRFSIPDYISTSAADLLARMLHVDPYQRATMPEIIQHTW</sequence>
<evidence type="ECO:0000256" key="8">
    <source>
        <dbReference type="PIRSR" id="PIRSR037993-2"/>
    </source>
</evidence>
<feature type="compositionally biased region" description="Basic residues" evidence="11">
    <location>
        <begin position="1"/>
        <end position="11"/>
    </location>
</feature>
<evidence type="ECO:0000313" key="13">
    <source>
        <dbReference type="EMBL" id="RKP24919.1"/>
    </source>
</evidence>
<dbReference type="SUPFAM" id="SSF56112">
    <property type="entry name" value="Protein kinase-like (PK-like)"/>
    <property type="match status" value="1"/>
</dbReference>
<dbReference type="SMART" id="SM00220">
    <property type="entry name" value="S_TKc"/>
    <property type="match status" value="1"/>
</dbReference>
<name>A0A4V1J1F9_9FUNG</name>
<dbReference type="AlphaFoldDB" id="A0A4V1J1F9"/>
<proteinExistence type="inferred from homology"/>
<dbReference type="GO" id="GO:0035556">
    <property type="term" value="P:intracellular signal transduction"/>
    <property type="evidence" value="ECO:0007669"/>
    <property type="project" value="TreeGrafter"/>
</dbReference>
<dbReference type="InterPro" id="IPR000719">
    <property type="entry name" value="Prot_kinase_dom"/>
</dbReference>
<keyword evidence="6 8" id="KW-0067">ATP-binding</keyword>
<evidence type="ECO:0000256" key="2">
    <source>
        <dbReference type="ARBA" id="ARBA00022527"/>
    </source>
</evidence>
<accession>A0A4V1J1F9</accession>
<evidence type="ECO:0000256" key="9">
    <source>
        <dbReference type="PROSITE-ProRule" id="PRU10141"/>
    </source>
</evidence>
<evidence type="ECO:0000256" key="3">
    <source>
        <dbReference type="ARBA" id="ARBA00022679"/>
    </source>
</evidence>
<dbReference type="Proteomes" id="UP000278143">
    <property type="component" value="Unassembled WGS sequence"/>
</dbReference>
<dbReference type="GO" id="GO:0005524">
    <property type="term" value="F:ATP binding"/>
    <property type="evidence" value="ECO:0007669"/>
    <property type="project" value="UniProtKB-UniRule"/>
</dbReference>
<comment type="similarity">
    <text evidence="1">Belongs to the protein kinase superfamily. CAMK Ser/Thr protein kinase family. NIM1 subfamily.</text>
</comment>